<dbReference type="NCBIfam" id="TIGR00278">
    <property type="entry name" value="membrane protein insertion efficiency factor YidD"/>
    <property type="match status" value="1"/>
</dbReference>
<name>A0A3R8QLI5_9CORY</name>
<dbReference type="OrthoDB" id="9801753at2"/>
<comment type="caution">
    <text evidence="3">The sequence shown here is derived from an EMBL/GenBank/DDBJ whole genome shotgun (WGS) entry which is preliminary data.</text>
</comment>
<dbReference type="EMBL" id="PQNK01000009">
    <property type="protein sequence ID" value="RRO86471.1"/>
    <property type="molecule type" value="Genomic_DNA"/>
</dbReference>
<evidence type="ECO:0000313" key="4">
    <source>
        <dbReference type="Proteomes" id="UP000276526"/>
    </source>
</evidence>
<dbReference type="HAMAP" id="MF_00386">
    <property type="entry name" value="UPF0161_YidD"/>
    <property type="match status" value="1"/>
</dbReference>
<sequence>MSARRSGLRFVDGPGRLARGAVRGYQLYLSPLKMGPTCRFEPTCSSYALTALERHGVVVGLILTAARLAKCGPWHPGGWDPVPARWPRRMRWPRRGRRRPPD</sequence>
<organism evidence="3 5">
    <name type="scientific">Corynebacterium bovis</name>
    <dbReference type="NCBI Taxonomy" id="36808"/>
    <lineage>
        <taxon>Bacteria</taxon>
        <taxon>Bacillati</taxon>
        <taxon>Actinomycetota</taxon>
        <taxon>Actinomycetes</taxon>
        <taxon>Mycobacteriales</taxon>
        <taxon>Corynebacteriaceae</taxon>
        <taxon>Corynebacterium</taxon>
    </lineage>
</organism>
<evidence type="ECO:0000313" key="5">
    <source>
        <dbReference type="Proteomes" id="UP000278422"/>
    </source>
</evidence>
<dbReference type="GO" id="GO:0005886">
    <property type="term" value="C:plasma membrane"/>
    <property type="evidence" value="ECO:0007669"/>
    <property type="project" value="UniProtKB-SubCell"/>
</dbReference>
<reference evidence="4 5" key="1">
    <citation type="submission" date="2018-01" db="EMBL/GenBank/DDBJ databases">
        <title>Twenty Corynebacterium bovis Genomes.</title>
        <authorList>
            <person name="Gulvik C.A."/>
        </authorList>
    </citation>
    <scope>NUCLEOTIDE SEQUENCE [LARGE SCALE GENOMIC DNA]</scope>
    <source>
        <strain evidence="3 5">16-2004</strain>
        <strain evidence="2 4">F6900</strain>
    </source>
</reference>
<comment type="subcellular location">
    <subcellularLocation>
        <location evidence="1">Cell membrane</location>
        <topology evidence="1">Peripheral membrane protein</topology>
        <orientation evidence="1">Cytoplasmic side</orientation>
    </subcellularLocation>
</comment>
<dbReference type="AlphaFoldDB" id="A0A3R8QLI5"/>
<accession>A0A3R8QLI5</accession>
<dbReference type="PANTHER" id="PTHR33383">
    <property type="entry name" value="MEMBRANE PROTEIN INSERTION EFFICIENCY FACTOR-RELATED"/>
    <property type="match status" value="1"/>
</dbReference>
<dbReference type="Proteomes" id="UP000276526">
    <property type="component" value="Unassembled WGS sequence"/>
</dbReference>
<gene>
    <name evidence="3" type="ORF">CXF42_07925</name>
    <name evidence="2" type="ORF">CXF48_06625</name>
</gene>
<comment type="similarity">
    <text evidence="1">Belongs to the UPF0161 family.</text>
</comment>
<dbReference type="InterPro" id="IPR002696">
    <property type="entry name" value="Membr_insert_effic_factor_YidD"/>
</dbReference>
<evidence type="ECO:0000256" key="1">
    <source>
        <dbReference type="HAMAP-Rule" id="MF_00386"/>
    </source>
</evidence>
<evidence type="ECO:0000313" key="3">
    <source>
        <dbReference type="EMBL" id="RRQ03195.1"/>
    </source>
</evidence>
<evidence type="ECO:0000313" key="2">
    <source>
        <dbReference type="EMBL" id="RRO86471.1"/>
    </source>
</evidence>
<keyword evidence="1" id="KW-0472">Membrane</keyword>
<dbReference type="Proteomes" id="UP000278422">
    <property type="component" value="Unassembled WGS sequence"/>
</dbReference>
<proteinExistence type="inferred from homology"/>
<dbReference type="Pfam" id="PF01809">
    <property type="entry name" value="YidD"/>
    <property type="match status" value="1"/>
</dbReference>
<keyword evidence="1" id="KW-1003">Cell membrane</keyword>
<protein>
    <recommendedName>
        <fullName evidence="1">Putative membrane protein insertion efficiency factor</fullName>
    </recommendedName>
</protein>
<keyword evidence="5" id="KW-1185">Reference proteome</keyword>
<dbReference type="GeneID" id="60809002"/>
<comment type="function">
    <text evidence="1">Could be involved in insertion of integral membrane proteins into the membrane.</text>
</comment>
<dbReference type="PANTHER" id="PTHR33383:SF1">
    <property type="entry name" value="MEMBRANE PROTEIN INSERTION EFFICIENCY FACTOR-RELATED"/>
    <property type="match status" value="1"/>
</dbReference>
<dbReference type="RefSeq" id="WP_010265776.1">
    <property type="nucleotide sequence ID" value="NZ_CP066067.1"/>
</dbReference>
<dbReference type="SMART" id="SM01234">
    <property type="entry name" value="Haemolytic"/>
    <property type="match status" value="1"/>
</dbReference>
<dbReference type="EMBL" id="PQNQ01000022">
    <property type="protein sequence ID" value="RRQ03195.1"/>
    <property type="molecule type" value="Genomic_DNA"/>
</dbReference>